<evidence type="ECO:0008006" key="10">
    <source>
        <dbReference type="Google" id="ProtNLM"/>
    </source>
</evidence>
<feature type="region of interest" description="Disordered" evidence="6">
    <location>
        <begin position="363"/>
        <end position="388"/>
    </location>
</feature>
<dbReference type="PANTHER" id="PTHR42749:SF1">
    <property type="entry name" value="CELL SHAPE-DETERMINING PROTEIN MREB"/>
    <property type="match status" value="1"/>
</dbReference>
<dbReference type="RefSeq" id="WP_173038040.1">
    <property type="nucleotide sequence ID" value="NZ_AP022870.1"/>
</dbReference>
<evidence type="ECO:0000256" key="5">
    <source>
        <dbReference type="ARBA" id="ARBA00023186"/>
    </source>
</evidence>
<gene>
    <name evidence="8" type="ORF">Pflav_048310</name>
</gene>
<dbReference type="InterPro" id="IPR018181">
    <property type="entry name" value="Heat_shock_70_CS"/>
</dbReference>
<evidence type="ECO:0000256" key="3">
    <source>
        <dbReference type="ARBA" id="ARBA00022840"/>
    </source>
</evidence>
<keyword evidence="2" id="KW-0547">Nucleotide-binding</keyword>
<keyword evidence="5" id="KW-0143">Chaperone</keyword>
<dbReference type="InterPro" id="IPR013126">
    <property type="entry name" value="Hsp_70_fam"/>
</dbReference>
<dbReference type="Pfam" id="PF00012">
    <property type="entry name" value="HSP70"/>
    <property type="match status" value="1"/>
</dbReference>
<organism evidence="8 9">
    <name type="scientific">Phytohabitans flavus</name>
    <dbReference type="NCBI Taxonomy" id="1076124"/>
    <lineage>
        <taxon>Bacteria</taxon>
        <taxon>Bacillati</taxon>
        <taxon>Actinomycetota</taxon>
        <taxon>Actinomycetes</taxon>
        <taxon>Micromonosporales</taxon>
        <taxon>Micromonosporaceae</taxon>
    </lineage>
</organism>
<dbReference type="PRINTS" id="PR00301">
    <property type="entry name" value="HEATSHOCK70"/>
</dbReference>
<reference evidence="8 9" key="1">
    <citation type="submission" date="2020-03" db="EMBL/GenBank/DDBJ databases">
        <title>Whole genome shotgun sequence of Phytohabitans flavus NBRC 107702.</title>
        <authorList>
            <person name="Komaki H."/>
            <person name="Tamura T."/>
        </authorList>
    </citation>
    <scope>NUCLEOTIDE SEQUENCE [LARGE SCALE GENOMIC DNA]</scope>
    <source>
        <strain evidence="8 9">NBRC 107702</strain>
    </source>
</reference>
<dbReference type="AlphaFoldDB" id="A0A6F8XXG1"/>
<reference evidence="8 9" key="2">
    <citation type="submission" date="2020-03" db="EMBL/GenBank/DDBJ databases">
        <authorList>
            <person name="Ichikawa N."/>
            <person name="Kimura A."/>
            <person name="Kitahashi Y."/>
            <person name="Uohara A."/>
        </authorList>
    </citation>
    <scope>NUCLEOTIDE SEQUENCE [LARGE SCALE GENOMIC DNA]</scope>
    <source>
        <strain evidence="8 9">NBRC 107702</strain>
    </source>
</reference>
<evidence type="ECO:0000256" key="4">
    <source>
        <dbReference type="ARBA" id="ARBA00023016"/>
    </source>
</evidence>
<dbReference type="Gene3D" id="3.30.420.40">
    <property type="match status" value="2"/>
</dbReference>
<accession>A0A6F8XXG1</accession>
<dbReference type="EMBL" id="AP022870">
    <property type="protein sequence ID" value="BCB78421.1"/>
    <property type="molecule type" value="Genomic_DNA"/>
</dbReference>
<feature type="region of interest" description="Disordered" evidence="6">
    <location>
        <begin position="492"/>
        <end position="514"/>
    </location>
</feature>
<keyword evidence="9" id="KW-1185">Reference proteome</keyword>
<evidence type="ECO:0000256" key="1">
    <source>
        <dbReference type="ARBA" id="ARBA00007381"/>
    </source>
</evidence>
<feature type="compositionally biased region" description="Pro residues" evidence="6">
    <location>
        <begin position="363"/>
        <end position="381"/>
    </location>
</feature>
<dbReference type="PROSITE" id="PS01036">
    <property type="entry name" value="HSP70_3"/>
    <property type="match status" value="1"/>
</dbReference>
<proteinExistence type="inferred from homology"/>
<keyword evidence="7" id="KW-1133">Transmembrane helix</keyword>
<sequence length="562" mass="60325">MNGLPRLGIDFGTSHTVAVCQWRDGGGQPLLFDASPLLPSAVLVDSQRRLLVGRDAQRGARADPAGFEPYPKRRVDEGTILLGGAEIGVPDVIAAVLHRCAGEAARVAGRPVAEVVLTHPAAWGPRRRAVLTGAAARAGIDAPVLIPEPVAAAVYFTTVHGVRVPPGAAVVVYDLGAGTFDVAVVRREGETGWSVLACDGFDDLGGAEFDELIVDRLRDRFRDQDPETWRRLTDPTTATDLRERTTLWDEARAAKEQLSRNSAAGVHVPFYGVEVVTREEFELAARPLIERTVNLTVSTLERAGVSPGAAAGLFLVGGSTRMPQVATQLHRRLGIAPTVIEQPELVVAQGAVTAAAAAFVPPPPIQPHAAPPQVSNPPERPAPPRKRRRRLAVAIAAAGTALVLAGGAAVYFLTDRESFPLNAIGQTNHGVFESAELAAFARPWLNEVTNCNRMGPGIYGGTVTEYVQCTGSDGSWNVQFRALTDISQRDASRQHRKVGYQGRPQSYTGERPESGQRIDYMYEQQYPVIYWDDDTSAMVGDLQGDLGATTEELAPIWAARVT</sequence>
<dbReference type="Gene3D" id="3.90.640.10">
    <property type="entry name" value="Actin, Chain A, domain 4"/>
    <property type="match status" value="1"/>
</dbReference>
<keyword evidence="4" id="KW-0346">Stress response</keyword>
<name>A0A6F8XXG1_9ACTN</name>
<keyword evidence="7" id="KW-0472">Membrane</keyword>
<evidence type="ECO:0000313" key="9">
    <source>
        <dbReference type="Proteomes" id="UP000502508"/>
    </source>
</evidence>
<dbReference type="InterPro" id="IPR043129">
    <property type="entry name" value="ATPase_NBD"/>
</dbReference>
<keyword evidence="3" id="KW-0067">ATP-binding</keyword>
<dbReference type="GO" id="GO:0005524">
    <property type="term" value="F:ATP binding"/>
    <property type="evidence" value="ECO:0007669"/>
    <property type="project" value="UniProtKB-KW"/>
</dbReference>
<dbReference type="SUPFAM" id="SSF53067">
    <property type="entry name" value="Actin-like ATPase domain"/>
    <property type="match status" value="2"/>
</dbReference>
<protein>
    <recommendedName>
        <fullName evidence="10">Molecular chaperone DnaK</fullName>
    </recommendedName>
</protein>
<feature type="transmembrane region" description="Helical" evidence="7">
    <location>
        <begin position="391"/>
        <end position="413"/>
    </location>
</feature>
<dbReference type="Proteomes" id="UP000502508">
    <property type="component" value="Chromosome"/>
</dbReference>
<keyword evidence="7" id="KW-0812">Transmembrane</keyword>
<evidence type="ECO:0000313" key="8">
    <source>
        <dbReference type="EMBL" id="BCB78421.1"/>
    </source>
</evidence>
<evidence type="ECO:0000256" key="7">
    <source>
        <dbReference type="SAM" id="Phobius"/>
    </source>
</evidence>
<dbReference type="KEGG" id="pfla:Pflav_048310"/>
<comment type="similarity">
    <text evidence="1">Belongs to the heat shock protein 70 family.</text>
</comment>
<dbReference type="PANTHER" id="PTHR42749">
    <property type="entry name" value="CELL SHAPE-DETERMINING PROTEIN MREB"/>
    <property type="match status" value="1"/>
</dbReference>
<dbReference type="GO" id="GO:0140662">
    <property type="term" value="F:ATP-dependent protein folding chaperone"/>
    <property type="evidence" value="ECO:0007669"/>
    <property type="project" value="InterPro"/>
</dbReference>
<evidence type="ECO:0000256" key="6">
    <source>
        <dbReference type="SAM" id="MobiDB-lite"/>
    </source>
</evidence>
<evidence type="ECO:0000256" key="2">
    <source>
        <dbReference type="ARBA" id="ARBA00022741"/>
    </source>
</evidence>